<keyword evidence="2" id="KW-1185">Reference proteome</keyword>
<dbReference type="Proteomes" id="UP000005496">
    <property type="component" value="Unassembled WGS sequence"/>
</dbReference>
<dbReference type="OrthoDB" id="1687780at2"/>
<dbReference type="AlphaFoldDB" id="D6SRM6"/>
<sequence>MKMKEIRDLARERSVKLPYAVSKVQAVRLIQIAEGNSDCFARVVEGECDQHGCLFYQECLKLSPQD</sequence>
<dbReference type="RefSeq" id="WP_008870700.1">
    <property type="nucleotide sequence ID" value="NZ_ACJN02000003.1"/>
</dbReference>
<evidence type="ECO:0000313" key="2">
    <source>
        <dbReference type="Proteomes" id="UP000005496"/>
    </source>
</evidence>
<proteinExistence type="predicted"/>
<evidence type="ECO:0000313" key="1">
    <source>
        <dbReference type="EMBL" id="EFI33342.1"/>
    </source>
</evidence>
<gene>
    <name evidence="1" type="ORF">Dthio_PD0670</name>
</gene>
<reference evidence="1" key="1">
    <citation type="submission" date="2010-05" db="EMBL/GenBank/DDBJ databases">
        <title>The draft genome of Desulfonatronospira thiodismutans ASO3-1.</title>
        <authorList>
            <consortium name="US DOE Joint Genome Institute (JGI-PGF)"/>
            <person name="Lucas S."/>
            <person name="Copeland A."/>
            <person name="Lapidus A."/>
            <person name="Cheng J.-F."/>
            <person name="Bruce D."/>
            <person name="Goodwin L."/>
            <person name="Pitluck S."/>
            <person name="Chertkov O."/>
            <person name="Brettin T."/>
            <person name="Detter J.C."/>
            <person name="Han C."/>
            <person name="Land M.L."/>
            <person name="Hauser L."/>
            <person name="Kyrpides N."/>
            <person name="Mikhailova N."/>
            <person name="Muyzer G."/>
            <person name="Woyke T."/>
        </authorList>
    </citation>
    <scope>NUCLEOTIDE SEQUENCE [LARGE SCALE GENOMIC DNA]</scope>
    <source>
        <strain evidence="1">ASO3-1</strain>
    </source>
</reference>
<comment type="caution">
    <text evidence="1">The sequence shown here is derived from an EMBL/GenBank/DDBJ whole genome shotgun (WGS) entry which is preliminary data.</text>
</comment>
<name>D6SRM6_9BACT</name>
<accession>D6SRM6</accession>
<dbReference type="eggNOG" id="ENOG5033C3D">
    <property type="taxonomic scope" value="Bacteria"/>
</dbReference>
<protein>
    <recommendedName>
        <fullName evidence="3">SAP domain-containing protein</fullName>
    </recommendedName>
</protein>
<dbReference type="EMBL" id="ACJN02000003">
    <property type="protein sequence ID" value="EFI33342.1"/>
    <property type="molecule type" value="Genomic_DNA"/>
</dbReference>
<evidence type="ECO:0008006" key="3">
    <source>
        <dbReference type="Google" id="ProtNLM"/>
    </source>
</evidence>
<organism evidence="1 2">
    <name type="scientific">Desulfonatronospira thiodismutans ASO3-1</name>
    <dbReference type="NCBI Taxonomy" id="555779"/>
    <lineage>
        <taxon>Bacteria</taxon>
        <taxon>Pseudomonadati</taxon>
        <taxon>Thermodesulfobacteriota</taxon>
        <taxon>Desulfovibrionia</taxon>
        <taxon>Desulfovibrionales</taxon>
        <taxon>Desulfonatronovibrionaceae</taxon>
        <taxon>Desulfonatronospira</taxon>
    </lineage>
</organism>